<proteinExistence type="inferred from homology"/>
<evidence type="ECO:0000256" key="3">
    <source>
        <dbReference type="ARBA" id="ARBA00022723"/>
    </source>
</evidence>
<evidence type="ECO:0000313" key="7">
    <source>
        <dbReference type="Proteomes" id="UP000053259"/>
    </source>
</evidence>
<name>A0A0D1XFZ3_9PEZI</name>
<comment type="similarity">
    <text evidence="2">Belongs to the PhyH family.</text>
</comment>
<evidence type="ECO:0000256" key="1">
    <source>
        <dbReference type="ARBA" id="ARBA00001962"/>
    </source>
</evidence>
<dbReference type="Pfam" id="PF05721">
    <property type="entry name" value="PhyH"/>
    <property type="match status" value="1"/>
</dbReference>
<dbReference type="OrthoDB" id="445007at2759"/>
<dbReference type="Gene3D" id="2.60.120.620">
    <property type="entry name" value="q2cbj1_9rhob like domain"/>
    <property type="match status" value="1"/>
</dbReference>
<dbReference type="HOGENOM" id="CLU_047725_3_0_1"/>
<reference evidence="6 7" key="1">
    <citation type="submission" date="2015-01" db="EMBL/GenBank/DDBJ databases">
        <title>The Genome Sequence of Ochroconis gallopava CBS43764.</title>
        <authorList>
            <consortium name="The Broad Institute Genomics Platform"/>
            <person name="Cuomo C."/>
            <person name="de Hoog S."/>
            <person name="Gorbushina A."/>
            <person name="Stielow B."/>
            <person name="Teixiera M."/>
            <person name="Abouelleil A."/>
            <person name="Chapman S.B."/>
            <person name="Priest M."/>
            <person name="Young S.K."/>
            <person name="Wortman J."/>
            <person name="Nusbaum C."/>
            <person name="Birren B."/>
        </authorList>
    </citation>
    <scope>NUCLEOTIDE SEQUENCE [LARGE SCALE GENOMIC DNA]</scope>
    <source>
        <strain evidence="6 7">CBS 43764</strain>
    </source>
</reference>
<gene>
    <name evidence="6" type="ORF">PV09_07399</name>
</gene>
<dbReference type="SUPFAM" id="SSF51197">
    <property type="entry name" value="Clavaminate synthase-like"/>
    <property type="match status" value="1"/>
</dbReference>
<dbReference type="RefSeq" id="XP_016210980.1">
    <property type="nucleotide sequence ID" value="XM_016361160.1"/>
</dbReference>
<dbReference type="EMBL" id="KN847557">
    <property type="protein sequence ID" value="KIW01111.1"/>
    <property type="molecule type" value="Genomic_DNA"/>
</dbReference>
<evidence type="ECO:0008006" key="8">
    <source>
        <dbReference type="Google" id="ProtNLM"/>
    </source>
</evidence>
<keyword evidence="3" id="KW-0479">Metal-binding</keyword>
<keyword evidence="4" id="KW-0408">Iron</keyword>
<dbReference type="InterPro" id="IPR008775">
    <property type="entry name" value="Phytyl_CoA_dOase-like"/>
</dbReference>
<dbReference type="GO" id="GO:0046872">
    <property type="term" value="F:metal ion binding"/>
    <property type="evidence" value="ECO:0007669"/>
    <property type="project" value="UniProtKB-KW"/>
</dbReference>
<evidence type="ECO:0000313" key="6">
    <source>
        <dbReference type="EMBL" id="KIW01111.1"/>
    </source>
</evidence>
<dbReference type="VEuPathDB" id="FungiDB:PV09_07399"/>
<feature type="region of interest" description="Disordered" evidence="5">
    <location>
        <begin position="1"/>
        <end position="26"/>
    </location>
</feature>
<dbReference type="PANTHER" id="PTHR20883:SF15">
    <property type="entry name" value="PHYTANOYL-COA DIOXYGENASE DOMAIN-CONTAINING PROTEIN 1"/>
    <property type="match status" value="1"/>
</dbReference>
<evidence type="ECO:0000256" key="2">
    <source>
        <dbReference type="ARBA" id="ARBA00005830"/>
    </source>
</evidence>
<dbReference type="PANTHER" id="PTHR20883">
    <property type="entry name" value="PHYTANOYL-COA DIOXYGENASE DOMAIN CONTAINING 1"/>
    <property type="match status" value="1"/>
</dbReference>
<dbReference type="STRING" id="253628.A0A0D1XFZ3"/>
<sequence>MSKTTQSFLRDRPMPQSVFPYTSAPHKELPQNDSLRQDILHVLNHGYVILRNQFSSQTAAQAKAEIARLSGGDPERGRNPFEGLNTNRIYSLLNKSREFDQYVTFKRVLELNDYFLEPGYCLSAMHTIQINPGEVAQDFHHDDAFAPIPRPRPPLGSAIIVAFDDFTATNGATRIVPGSHLWPSGVRPTDDQAQPAVCPAGSVVYFISTTWHSGGRNESTRPRMSMTVQYCQPYMRQIENQYLAVDPRKLDEIPPRIVELMGYKTFAGFIGYADGLNPREAARRMVAWQQKPVNRQPPTFAHHRDSKM</sequence>
<keyword evidence="7" id="KW-1185">Reference proteome</keyword>
<protein>
    <recommendedName>
        <fullName evidence="8">Phytanoyl-CoA dioxygenase</fullName>
    </recommendedName>
</protein>
<dbReference type="InParanoid" id="A0A0D1XFZ3"/>
<evidence type="ECO:0000256" key="5">
    <source>
        <dbReference type="SAM" id="MobiDB-lite"/>
    </source>
</evidence>
<dbReference type="Proteomes" id="UP000053259">
    <property type="component" value="Unassembled WGS sequence"/>
</dbReference>
<dbReference type="GeneID" id="27315372"/>
<dbReference type="AlphaFoldDB" id="A0A0D1XFZ3"/>
<evidence type="ECO:0000256" key="4">
    <source>
        <dbReference type="ARBA" id="ARBA00023004"/>
    </source>
</evidence>
<comment type="cofactor">
    <cofactor evidence="1">
        <name>Fe cation</name>
        <dbReference type="ChEBI" id="CHEBI:24875"/>
    </cofactor>
</comment>
<accession>A0A0D1XFZ3</accession>
<organism evidence="6 7">
    <name type="scientific">Verruconis gallopava</name>
    <dbReference type="NCBI Taxonomy" id="253628"/>
    <lineage>
        <taxon>Eukaryota</taxon>
        <taxon>Fungi</taxon>
        <taxon>Dikarya</taxon>
        <taxon>Ascomycota</taxon>
        <taxon>Pezizomycotina</taxon>
        <taxon>Dothideomycetes</taxon>
        <taxon>Pleosporomycetidae</taxon>
        <taxon>Venturiales</taxon>
        <taxon>Sympoventuriaceae</taxon>
        <taxon>Verruconis</taxon>
    </lineage>
</organism>